<accession>A0A399JA21</accession>
<keyword evidence="2" id="KW-1133">Transmembrane helix</keyword>
<dbReference type="RefSeq" id="WP_119425565.1">
    <property type="nucleotide sequence ID" value="NZ_QQXK01000029.1"/>
</dbReference>
<dbReference type="AlphaFoldDB" id="A0A399JA21"/>
<evidence type="ECO:0000313" key="4">
    <source>
        <dbReference type="Proteomes" id="UP000265419"/>
    </source>
</evidence>
<sequence length="338" mass="34292">MDRLPATGLPGSALFALFAIAAVALTLGVLLVRRSKAAALGAALALALTLGAGGAVLSAPTTQASAVAESCSADSQDPDSEPEVGGVSKSSDPAAPSTSAEATEGSDPATSGQPSTDEPDGSASPTPSESDGGGEEPEQCTPSETLIDGTLPSETTLNRAIFFSNTSESLPTYDEDGNQLTPGAPAVVHADFQIGGEGGQEVIDAIEVTAGWSNGKAAIPTTMANTRMVAADGAALSLPAGTTWTVVAKRAMTGDPFVMLRVEITNPDWTIPYGDGNYGTQSCAMPASCPRPLPRRRSSTSPSRSPCTTTARRASSTASWPCRWLAPTSRSSAPRPAR</sequence>
<feature type="transmembrane region" description="Helical" evidence="2">
    <location>
        <begin position="12"/>
        <end position="32"/>
    </location>
</feature>
<evidence type="ECO:0000256" key="1">
    <source>
        <dbReference type="SAM" id="MobiDB-lite"/>
    </source>
</evidence>
<feature type="transmembrane region" description="Helical" evidence="2">
    <location>
        <begin position="39"/>
        <end position="59"/>
    </location>
</feature>
<name>A0A399JA21_9MICC</name>
<gene>
    <name evidence="3" type="ORF">DWB68_13080</name>
</gene>
<feature type="compositionally biased region" description="Low complexity" evidence="1">
    <location>
        <begin position="299"/>
        <end position="319"/>
    </location>
</feature>
<reference evidence="3 4" key="1">
    <citation type="submission" date="2018-07" db="EMBL/GenBank/DDBJ databases">
        <title>Arthrobacter sp. nov., isolated from raw cow's milk with high bacterial count.</title>
        <authorList>
            <person name="Hahne J."/>
            <person name="Isele D."/>
            <person name="Lipski A."/>
        </authorList>
    </citation>
    <scope>NUCLEOTIDE SEQUENCE [LARGE SCALE GENOMIC DNA]</scope>
    <source>
        <strain evidence="3 4">JZ R-35</strain>
    </source>
</reference>
<evidence type="ECO:0000256" key="2">
    <source>
        <dbReference type="SAM" id="Phobius"/>
    </source>
</evidence>
<keyword evidence="2" id="KW-0472">Membrane</keyword>
<keyword evidence="4" id="KW-1185">Reference proteome</keyword>
<dbReference type="EMBL" id="QQXK01000029">
    <property type="protein sequence ID" value="RII41357.1"/>
    <property type="molecule type" value="Genomic_DNA"/>
</dbReference>
<feature type="region of interest" description="Disordered" evidence="1">
    <location>
        <begin position="286"/>
        <end position="338"/>
    </location>
</feature>
<keyword evidence="2" id="KW-0812">Transmembrane</keyword>
<comment type="caution">
    <text evidence="3">The sequence shown here is derived from an EMBL/GenBank/DDBJ whole genome shotgun (WGS) entry which is preliminary data.</text>
</comment>
<feature type="region of interest" description="Disordered" evidence="1">
    <location>
        <begin position="68"/>
        <end position="154"/>
    </location>
</feature>
<dbReference type="Proteomes" id="UP000265419">
    <property type="component" value="Unassembled WGS sequence"/>
</dbReference>
<feature type="compositionally biased region" description="Polar residues" evidence="1">
    <location>
        <begin position="88"/>
        <end position="101"/>
    </location>
</feature>
<organism evidence="3 4">
    <name type="scientific">Galactobacter valiniphilus</name>
    <dbReference type="NCBI Taxonomy" id="2676122"/>
    <lineage>
        <taxon>Bacteria</taxon>
        <taxon>Bacillati</taxon>
        <taxon>Actinomycetota</taxon>
        <taxon>Actinomycetes</taxon>
        <taxon>Micrococcales</taxon>
        <taxon>Micrococcaceae</taxon>
        <taxon>Galactobacter</taxon>
    </lineage>
</organism>
<proteinExistence type="predicted"/>
<evidence type="ECO:0000313" key="3">
    <source>
        <dbReference type="EMBL" id="RII41357.1"/>
    </source>
</evidence>
<protein>
    <submittedName>
        <fullName evidence="3">Uncharacterized protein</fullName>
    </submittedName>
</protein>